<evidence type="ECO:0000313" key="2">
    <source>
        <dbReference type="Proteomes" id="UP000254400"/>
    </source>
</evidence>
<protein>
    <submittedName>
        <fullName evidence="1">Uncharacterized protein</fullName>
    </submittedName>
</protein>
<proteinExistence type="predicted"/>
<reference evidence="1 2" key="1">
    <citation type="submission" date="2018-06" db="EMBL/GenBank/DDBJ databases">
        <authorList>
            <consortium name="Pathogen Informatics"/>
            <person name="Doyle S."/>
        </authorList>
    </citation>
    <scope>NUCLEOTIDE SEQUENCE [LARGE SCALE GENOMIC DNA]</scope>
    <source>
        <strain evidence="1 2">NCTC10343</strain>
    </source>
</reference>
<dbReference type="EMBL" id="UGSC01000001">
    <property type="protein sequence ID" value="SUA72140.1"/>
    <property type="molecule type" value="Genomic_DNA"/>
</dbReference>
<gene>
    <name evidence="1" type="ORF">NCTC10343_05093</name>
</gene>
<accession>A0A0F0G4D1</accession>
<name>A0A0F0G4D1_PAEPO</name>
<dbReference type="Proteomes" id="UP000254400">
    <property type="component" value="Unassembled WGS sequence"/>
</dbReference>
<evidence type="ECO:0000313" key="1">
    <source>
        <dbReference type="EMBL" id="SUA72140.1"/>
    </source>
</evidence>
<sequence length="96" mass="11214">MPVLFLFPVHLFRQNVNNHFCFANLKGTKYLAIKQEIGLYFWKRQLKKGSITVIEGSKGVTYLLQAFLGRSYEVVSLSFHPYTMPNPFKIPLKIQY</sequence>
<dbReference type="AlphaFoldDB" id="A0A0F0G4D1"/>
<organism evidence="1 2">
    <name type="scientific">Paenibacillus polymyxa</name>
    <name type="common">Bacillus polymyxa</name>
    <dbReference type="NCBI Taxonomy" id="1406"/>
    <lineage>
        <taxon>Bacteria</taxon>
        <taxon>Bacillati</taxon>
        <taxon>Bacillota</taxon>
        <taxon>Bacilli</taxon>
        <taxon>Bacillales</taxon>
        <taxon>Paenibacillaceae</taxon>
        <taxon>Paenibacillus</taxon>
    </lineage>
</organism>